<feature type="compositionally biased region" description="Low complexity" evidence="1">
    <location>
        <begin position="42"/>
        <end position="58"/>
    </location>
</feature>
<dbReference type="EMBL" id="AVOT02028600">
    <property type="protein sequence ID" value="MBW0521126.1"/>
    <property type="molecule type" value="Genomic_DNA"/>
</dbReference>
<gene>
    <name evidence="2" type="ORF">O181_060841</name>
</gene>
<evidence type="ECO:0000256" key="1">
    <source>
        <dbReference type="SAM" id="MobiDB-lite"/>
    </source>
</evidence>
<feature type="region of interest" description="Disordered" evidence="1">
    <location>
        <begin position="1"/>
        <end position="58"/>
    </location>
</feature>
<evidence type="ECO:0000313" key="2">
    <source>
        <dbReference type="EMBL" id="MBW0521126.1"/>
    </source>
</evidence>
<dbReference type="AlphaFoldDB" id="A0A9Q3HWZ1"/>
<dbReference type="Proteomes" id="UP000765509">
    <property type="component" value="Unassembled WGS sequence"/>
</dbReference>
<proteinExistence type="predicted"/>
<keyword evidence="3" id="KW-1185">Reference proteome</keyword>
<name>A0A9Q3HWZ1_9BASI</name>
<reference evidence="2" key="1">
    <citation type="submission" date="2021-03" db="EMBL/GenBank/DDBJ databases">
        <title>Draft genome sequence of rust myrtle Austropuccinia psidii MF-1, a brazilian biotype.</title>
        <authorList>
            <person name="Quecine M.C."/>
            <person name="Pachon D.M.R."/>
            <person name="Bonatelli M.L."/>
            <person name="Correr F.H."/>
            <person name="Franceschini L.M."/>
            <person name="Leite T.F."/>
            <person name="Margarido G.R.A."/>
            <person name="Almeida C.A."/>
            <person name="Ferrarezi J.A."/>
            <person name="Labate C.A."/>
        </authorList>
    </citation>
    <scope>NUCLEOTIDE SEQUENCE</scope>
    <source>
        <strain evidence="2">MF-1</strain>
    </source>
</reference>
<evidence type="ECO:0000313" key="3">
    <source>
        <dbReference type="Proteomes" id="UP000765509"/>
    </source>
</evidence>
<sequence>MHPPLPLHKNLQTQIPTQLNPPLPLHKHQHMHTTLHKHPHTHANAPTPATAHAHATTPSTRDYTCFTSKWSIPLDIRPSHAFPLCACVTLMQRAPTRSTAHAG</sequence>
<organism evidence="2 3">
    <name type="scientific">Austropuccinia psidii MF-1</name>
    <dbReference type="NCBI Taxonomy" id="1389203"/>
    <lineage>
        <taxon>Eukaryota</taxon>
        <taxon>Fungi</taxon>
        <taxon>Dikarya</taxon>
        <taxon>Basidiomycota</taxon>
        <taxon>Pucciniomycotina</taxon>
        <taxon>Pucciniomycetes</taxon>
        <taxon>Pucciniales</taxon>
        <taxon>Sphaerophragmiaceae</taxon>
        <taxon>Austropuccinia</taxon>
    </lineage>
</organism>
<accession>A0A9Q3HWZ1</accession>
<comment type="caution">
    <text evidence="2">The sequence shown here is derived from an EMBL/GenBank/DDBJ whole genome shotgun (WGS) entry which is preliminary data.</text>
</comment>
<feature type="compositionally biased region" description="Basic residues" evidence="1">
    <location>
        <begin position="25"/>
        <end position="41"/>
    </location>
</feature>
<protein>
    <submittedName>
        <fullName evidence="2">Uncharacterized protein</fullName>
    </submittedName>
</protein>